<dbReference type="InterPro" id="IPR020843">
    <property type="entry name" value="ER"/>
</dbReference>
<comment type="similarity">
    <text evidence="5">Belongs to the zinc-containing alcohol dehydrogenase family.</text>
</comment>
<evidence type="ECO:0000256" key="4">
    <source>
        <dbReference type="ARBA" id="ARBA00023002"/>
    </source>
</evidence>
<comment type="cofactor">
    <cofactor evidence="1 5">
        <name>Zn(2+)</name>
        <dbReference type="ChEBI" id="CHEBI:29105"/>
    </cofactor>
</comment>
<feature type="domain" description="Enoyl reductase (ER)" evidence="6">
    <location>
        <begin position="8"/>
        <end position="387"/>
    </location>
</feature>
<dbReference type="Proteomes" id="UP001344906">
    <property type="component" value="Unassembled WGS sequence"/>
</dbReference>
<name>A0ABQ6FLD0_9CHLR</name>
<evidence type="ECO:0000256" key="3">
    <source>
        <dbReference type="ARBA" id="ARBA00022833"/>
    </source>
</evidence>
<evidence type="ECO:0000256" key="1">
    <source>
        <dbReference type="ARBA" id="ARBA00001947"/>
    </source>
</evidence>
<gene>
    <name evidence="7" type="ORF">KDH_06810</name>
</gene>
<dbReference type="EMBL" id="BSRI01000001">
    <property type="protein sequence ID" value="GLV53830.1"/>
    <property type="molecule type" value="Genomic_DNA"/>
</dbReference>
<dbReference type="Pfam" id="PF08240">
    <property type="entry name" value="ADH_N"/>
    <property type="match status" value="1"/>
</dbReference>
<dbReference type="Pfam" id="PF00107">
    <property type="entry name" value="ADH_zinc_N"/>
    <property type="match status" value="1"/>
</dbReference>
<organism evidence="7 8">
    <name type="scientific">Dictyobacter halimunensis</name>
    <dbReference type="NCBI Taxonomy" id="3026934"/>
    <lineage>
        <taxon>Bacteria</taxon>
        <taxon>Bacillati</taxon>
        <taxon>Chloroflexota</taxon>
        <taxon>Ktedonobacteria</taxon>
        <taxon>Ktedonobacterales</taxon>
        <taxon>Dictyobacteraceae</taxon>
        <taxon>Dictyobacter</taxon>
    </lineage>
</organism>
<evidence type="ECO:0000313" key="8">
    <source>
        <dbReference type="Proteomes" id="UP001344906"/>
    </source>
</evidence>
<keyword evidence="4" id="KW-0560">Oxidoreductase</keyword>
<sequence>MKAVCWYGIHDVRVESVPDPEILNPRDAIIKISTSAICGSDLHLYDGYIPSMEKGDILGHEFMGEVVEVGTGVTNLQKGDRVVVPFTIACGNCFFCERQMWSLCDNSNPNAAMAEAFYGQSGSGLYGYSHLYGGYAGGQAQYVRVPFADVGPIKVPDSLSDEQALFLSDIFPTGYMAAENCQIQSGDTVAVWGCGPVGQFAIQSAYLLGAERVIAIDRYPDRLQMAKEQSKAEVINYEGQDVVELLKQATGGRGPDACIDAVGLEAHGTSVGAIVDKVKQQVRLATDRPHVLRQAIQACRKGGTLSLPGVYGGFLDKVPFGAAFAKGLTFKMGQTHVHRYMRPLLNRIQEGKIDPSFVITHRIGIDDVPHAYDIFKHKEDHCIKVILKPND</sequence>
<dbReference type="SMART" id="SM00829">
    <property type="entry name" value="PKS_ER"/>
    <property type="match status" value="1"/>
</dbReference>
<dbReference type="InterPro" id="IPR013154">
    <property type="entry name" value="ADH-like_N"/>
</dbReference>
<keyword evidence="2 5" id="KW-0479">Metal-binding</keyword>
<protein>
    <submittedName>
        <fullName evidence="7">Glutathione-dependent formaldehyde dehydrogenase</fullName>
    </submittedName>
</protein>
<dbReference type="InterPro" id="IPR002328">
    <property type="entry name" value="ADH_Zn_CS"/>
</dbReference>
<accession>A0ABQ6FLD0</accession>
<dbReference type="Gene3D" id="3.90.180.10">
    <property type="entry name" value="Medium-chain alcohol dehydrogenases, catalytic domain"/>
    <property type="match status" value="1"/>
</dbReference>
<proteinExistence type="inferred from homology"/>
<evidence type="ECO:0000313" key="7">
    <source>
        <dbReference type="EMBL" id="GLV53830.1"/>
    </source>
</evidence>
<reference evidence="7 8" key="1">
    <citation type="submission" date="2023-02" db="EMBL/GenBank/DDBJ databases">
        <title>Dictyobacter halimunensis sp. nov., a new member of the class Ktedonobacteria from forest soil in a geothermal area.</title>
        <authorList>
            <person name="Rachmania M.K."/>
            <person name="Ningsih F."/>
            <person name="Sakai Y."/>
            <person name="Yabe S."/>
            <person name="Yokota A."/>
            <person name="Sjamsuridzal W."/>
        </authorList>
    </citation>
    <scope>NUCLEOTIDE SEQUENCE [LARGE SCALE GENOMIC DNA]</scope>
    <source>
        <strain evidence="7 8">S3.2.2.5</strain>
    </source>
</reference>
<dbReference type="InterPro" id="IPR013149">
    <property type="entry name" value="ADH-like_C"/>
</dbReference>
<evidence type="ECO:0000259" key="6">
    <source>
        <dbReference type="SMART" id="SM00829"/>
    </source>
</evidence>
<dbReference type="PANTHER" id="PTHR42813:SF2">
    <property type="entry name" value="DEHYDROGENASE, ZINC-CONTAINING, PUTATIVE (AFU_ORTHOLOGUE AFUA_2G02810)-RELATED"/>
    <property type="match status" value="1"/>
</dbReference>
<dbReference type="PROSITE" id="PS00059">
    <property type="entry name" value="ADH_ZINC"/>
    <property type="match status" value="1"/>
</dbReference>
<dbReference type="CDD" id="cd08283">
    <property type="entry name" value="FDH_like_1"/>
    <property type="match status" value="1"/>
</dbReference>
<evidence type="ECO:0000256" key="5">
    <source>
        <dbReference type="RuleBase" id="RU361277"/>
    </source>
</evidence>
<dbReference type="PANTHER" id="PTHR42813">
    <property type="entry name" value="ZINC-TYPE ALCOHOL DEHYDROGENASE-LIKE"/>
    <property type="match status" value="1"/>
</dbReference>
<keyword evidence="8" id="KW-1185">Reference proteome</keyword>
<dbReference type="InterPro" id="IPR011032">
    <property type="entry name" value="GroES-like_sf"/>
</dbReference>
<keyword evidence="3 5" id="KW-0862">Zinc</keyword>
<dbReference type="Gene3D" id="3.40.50.720">
    <property type="entry name" value="NAD(P)-binding Rossmann-like Domain"/>
    <property type="match status" value="1"/>
</dbReference>
<dbReference type="RefSeq" id="WP_338247543.1">
    <property type="nucleotide sequence ID" value="NZ_BSRI01000001.1"/>
</dbReference>
<comment type="caution">
    <text evidence="7">The sequence shown here is derived from an EMBL/GenBank/DDBJ whole genome shotgun (WGS) entry which is preliminary data.</text>
</comment>
<dbReference type="InterPro" id="IPR036291">
    <property type="entry name" value="NAD(P)-bd_dom_sf"/>
</dbReference>
<evidence type="ECO:0000256" key="2">
    <source>
        <dbReference type="ARBA" id="ARBA00022723"/>
    </source>
</evidence>
<dbReference type="SUPFAM" id="SSF50129">
    <property type="entry name" value="GroES-like"/>
    <property type="match status" value="1"/>
</dbReference>
<dbReference type="SUPFAM" id="SSF51735">
    <property type="entry name" value="NAD(P)-binding Rossmann-fold domains"/>
    <property type="match status" value="1"/>
</dbReference>